<reference evidence="4 5" key="1">
    <citation type="submission" date="2017-09" db="EMBL/GenBank/DDBJ databases">
        <title>Depth-based differentiation of microbial function through sediment-hosted aquifers and enrichment of novel symbionts in the deep terrestrial subsurface.</title>
        <authorList>
            <person name="Probst A.J."/>
            <person name="Ladd B."/>
            <person name="Jarett J.K."/>
            <person name="Geller-Mcgrath D.E."/>
            <person name="Sieber C.M."/>
            <person name="Emerson J.B."/>
            <person name="Anantharaman K."/>
            <person name="Thomas B.C."/>
            <person name="Malmstrom R."/>
            <person name="Stieglmeier M."/>
            <person name="Klingl A."/>
            <person name="Woyke T."/>
            <person name="Ryan C.M."/>
            <person name="Banfield J.F."/>
        </authorList>
    </citation>
    <scope>NUCLEOTIDE SEQUENCE [LARGE SCALE GENOMIC DNA]</scope>
    <source>
        <strain evidence="4">CG23_combo_of_CG06-09_8_20_14_all_37_13</strain>
    </source>
</reference>
<dbReference type="InterPro" id="IPR001789">
    <property type="entry name" value="Sig_transdc_resp-reg_receiver"/>
</dbReference>
<dbReference type="PROSITE" id="PS50110">
    <property type="entry name" value="RESPONSE_REGULATORY"/>
    <property type="match status" value="1"/>
</dbReference>
<evidence type="ECO:0000313" key="5">
    <source>
        <dbReference type="Proteomes" id="UP000231480"/>
    </source>
</evidence>
<dbReference type="Pfam" id="PF00072">
    <property type="entry name" value="Response_reg"/>
    <property type="match status" value="1"/>
</dbReference>
<dbReference type="GO" id="GO:0000160">
    <property type="term" value="P:phosphorelay signal transduction system"/>
    <property type="evidence" value="ECO:0007669"/>
    <property type="project" value="InterPro"/>
</dbReference>
<dbReference type="CDD" id="cd17574">
    <property type="entry name" value="REC_OmpR"/>
    <property type="match status" value="1"/>
</dbReference>
<dbReference type="EMBL" id="PCRH01000019">
    <property type="protein sequence ID" value="PIP17254.1"/>
    <property type="molecule type" value="Genomic_DNA"/>
</dbReference>
<dbReference type="SMART" id="SM00448">
    <property type="entry name" value="REC"/>
    <property type="match status" value="1"/>
</dbReference>
<dbReference type="InterPro" id="IPR011006">
    <property type="entry name" value="CheY-like_superfamily"/>
</dbReference>
<evidence type="ECO:0000259" key="3">
    <source>
        <dbReference type="PROSITE" id="PS50110"/>
    </source>
</evidence>
<dbReference type="AlphaFoldDB" id="A0A2G9YDG7"/>
<organism evidence="4 5">
    <name type="scientific">Candidatus Portnoybacteria bacterium CG23_combo_of_CG06-09_8_20_14_all_37_13</name>
    <dbReference type="NCBI Taxonomy" id="1974819"/>
    <lineage>
        <taxon>Bacteria</taxon>
        <taxon>Candidatus Portnoyibacteriota</taxon>
    </lineage>
</organism>
<feature type="modified residue" description="4-aspartylphosphate" evidence="2">
    <location>
        <position position="52"/>
    </location>
</feature>
<dbReference type="InterPro" id="IPR050595">
    <property type="entry name" value="Bact_response_regulator"/>
</dbReference>
<comment type="caution">
    <text evidence="4">The sequence shown here is derived from an EMBL/GenBank/DDBJ whole genome shotgun (WGS) entry which is preliminary data.</text>
</comment>
<sequence>MKKILIIEDDQFLRDLIERKLIRTGYQVLNTNDGAEGLKMINEEKPALVLLDILLPSMSGWEILEKIKADPAINKIPVLILTNLGEKEDLERGLKMGADDYIIKAHFTPNEIIDKIEKCLNY</sequence>
<gene>
    <name evidence="4" type="ORF">COX44_00860</name>
</gene>
<proteinExistence type="predicted"/>
<dbReference type="PANTHER" id="PTHR44591:SF3">
    <property type="entry name" value="RESPONSE REGULATORY DOMAIN-CONTAINING PROTEIN"/>
    <property type="match status" value="1"/>
</dbReference>
<evidence type="ECO:0000313" key="4">
    <source>
        <dbReference type="EMBL" id="PIP17254.1"/>
    </source>
</evidence>
<name>A0A2G9YDG7_9BACT</name>
<feature type="domain" description="Response regulatory" evidence="3">
    <location>
        <begin position="3"/>
        <end position="120"/>
    </location>
</feature>
<dbReference type="Gene3D" id="3.40.50.2300">
    <property type="match status" value="1"/>
</dbReference>
<dbReference type="PANTHER" id="PTHR44591">
    <property type="entry name" value="STRESS RESPONSE REGULATOR PROTEIN 1"/>
    <property type="match status" value="1"/>
</dbReference>
<evidence type="ECO:0000256" key="2">
    <source>
        <dbReference type="PROSITE-ProRule" id="PRU00169"/>
    </source>
</evidence>
<protein>
    <submittedName>
        <fullName evidence="4">Response regulator</fullName>
    </submittedName>
</protein>
<dbReference type="Proteomes" id="UP000231480">
    <property type="component" value="Unassembled WGS sequence"/>
</dbReference>
<accession>A0A2G9YDG7</accession>
<keyword evidence="1 2" id="KW-0597">Phosphoprotein</keyword>
<dbReference type="SUPFAM" id="SSF52172">
    <property type="entry name" value="CheY-like"/>
    <property type="match status" value="1"/>
</dbReference>
<evidence type="ECO:0000256" key="1">
    <source>
        <dbReference type="ARBA" id="ARBA00022553"/>
    </source>
</evidence>